<dbReference type="RefSeq" id="WP_134834999.1">
    <property type="nucleotide sequence ID" value="NZ_SATR01000009.1"/>
</dbReference>
<feature type="binding site" evidence="6">
    <location>
        <position position="59"/>
    </location>
    <ligand>
        <name>Mg(2+)</name>
        <dbReference type="ChEBI" id="CHEBI:18420"/>
    </ligand>
</feature>
<comment type="caution">
    <text evidence="7">The sequence shown here is derived from an EMBL/GenBank/DDBJ whole genome shotgun (WGS) entry which is preliminary data.</text>
</comment>
<keyword evidence="8" id="KW-1185">Reference proteome</keyword>
<dbReference type="GO" id="GO:0046872">
    <property type="term" value="F:metal ion binding"/>
    <property type="evidence" value="ECO:0007669"/>
    <property type="project" value="UniProtKB-KW"/>
</dbReference>
<dbReference type="GO" id="GO:0019213">
    <property type="term" value="F:deacetylase activity"/>
    <property type="evidence" value="ECO:0007669"/>
    <property type="project" value="TreeGrafter"/>
</dbReference>
<feature type="binding site" evidence="6">
    <location>
        <position position="122"/>
    </location>
    <ligand>
        <name>Mg(2+)</name>
        <dbReference type="ChEBI" id="CHEBI:18420"/>
    </ligand>
</feature>
<dbReference type="SUPFAM" id="SSF88713">
    <property type="entry name" value="Glycoside hydrolase/deacetylase"/>
    <property type="match status" value="1"/>
</dbReference>
<dbReference type="AlphaFoldDB" id="A0A4Y8WHJ9"/>
<keyword evidence="4 6" id="KW-0460">Magnesium</keyword>
<dbReference type="GO" id="GO:0016811">
    <property type="term" value="F:hydrolase activity, acting on carbon-nitrogen (but not peptide) bonds, in linear amides"/>
    <property type="evidence" value="ECO:0007669"/>
    <property type="project" value="UniProtKB-UniRule"/>
</dbReference>
<evidence type="ECO:0000256" key="5">
    <source>
        <dbReference type="ARBA" id="ARBA00023277"/>
    </source>
</evidence>
<keyword evidence="3 6" id="KW-0378">Hydrolase</keyword>
<keyword evidence="2 6" id="KW-0479">Metal-binding</keyword>
<dbReference type="OrthoDB" id="9774177at2"/>
<dbReference type="NCBIfam" id="NF002559">
    <property type="entry name" value="PRK02134.1"/>
    <property type="match status" value="1"/>
</dbReference>
<dbReference type="PANTHER" id="PTHR31609">
    <property type="entry name" value="YDJC DEACETYLASE FAMILY MEMBER"/>
    <property type="match status" value="1"/>
</dbReference>
<evidence type="ECO:0000256" key="1">
    <source>
        <dbReference type="ARBA" id="ARBA00001946"/>
    </source>
</evidence>
<comment type="subunit">
    <text evidence="6">Homodimer.</text>
</comment>
<dbReference type="HAMAP" id="MF_01246">
    <property type="entry name" value="COD"/>
    <property type="match status" value="1"/>
</dbReference>
<dbReference type="GO" id="GO:0000272">
    <property type="term" value="P:polysaccharide catabolic process"/>
    <property type="evidence" value="ECO:0007669"/>
    <property type="project" value="InterPro"/>
</dbReference>
<evidence type="ECO:0000256" key="4">
    <source>
        <dbReference type="ARBA" id="ARBA00022842"/>
    </source>
</evidence>
<keyword evidence="5 6" id="KW-0119">Carbohydrate metabolism</keyword>
<dbReference type="InterPro" id="IPR011330">
    <property type="entry name" value="Glyco_hydro/deAcase_b/a-brl"/>
</dbReference>
<comment type="similarity">
    <text evidence="6">Belongs to the YdjC deacetylase family.</text>
</comment>
<evidence type="ECO:0000256" key="6">
    <source>
        <dbReference type="HAMAP-Rule" id="MF_01246"/>
    </source>
</evidence>
<evidence type="ECO:0000313" key="7">
    <source>
        <dbReference type="EMBL" id="TFH92065.1"/>
    </source>
</evidence>
<proteinExistence type="inferred from homology"/>
<evidence type="ECO:0000313" key="8">
    <source>
        <dbReference type="Proteomes" id="UP000297753"/>
    </source>
</evidence>
<comment type="function">
    <text evidence="6">Probably catalyzes the deacetylation of acetylated carbohydrates an important step in the degradation of oligosaccharides.</text>
</comment>
<organism evidence="7 8">
    <name type="scientific">Vibrio ouci</name>
    <dbReference type="NCBI Taxonomy" id="2499078"/>
    <lineage>
        <taxon>Bacteria</taxon>
        <taxon>Pseudomonadati</taxon>
        <taxon>Pseudomonadota</taxon>
        <taxon>Gammaproteobacteria</taxon>
        <taxon>Vibrionales</taxon>
        <taxon>Vibrionaceae</taxon>
        <taxon>Vibrio</taxon>
    </lineage>
</organism>
<sequence length="243" mass="27070">MKVIFNADDFGLTPGVNQGIVQSHLNGVVKSTTMLVGMAAEKDAIALAKEVPSLKVGLHLRFTLGRPITGHSSFCNQQGEFFSYEQFWKQTSYSEQAIYEECIAQVEAFLKSGLSLSHLDSHHHVHTHPSFLPVVTEVAAKYQIPLRGQVQQGLRYKFSDEFYDQGVKLDKLVDHLAELKSEYDVVEVMCHPAIVDSALMNGSGYAKQRERELDILTDDKLAVLLARHSIKVTDYSALTISSD</sequence>
<dbReference type="InterPro" id="IPR006879">
    <property type="entry name" value="YdjC-like"/>
</dbReference>
<dbReference type="EC" id="3.5.1.-" evidence="6"/>
<dbReference type="EMBL" id="SATR01000009">
    <property type="protein sequence ID" value="TFH92065.1"/>
    <property type="molecule type" value="Genomic_DNA"/>
</dbReference>
<reference evidence="7 8" key="1">
    <citation type="submission" date="2019-01" db="EMBL/GenBank/DDBJ databases">
        <title>Vibrio BEI176 sp. nov, a marine bacterium isolated from China: eastern marignal seas.</title>
        <authorList>
            <person name="Li B."/>
        </authorList>
    </citation>
    <scope>NUCLEOTIDE SEQUENCE [LARGE SCALE GENOMIC DNA]</scope>
    <source>
        <strain evidence="7 8">BEI176</strain>
    </source>
</reference>
<evidence type="ECO:0000256" key="2">
    <source>
        <dbReference type="ARBA" id="ARBA00022723"/>
    </source>
</evidence>
<dbReference type="CDD" id="cd10803">
    <property type="entry name" value="YdjC_EF3048_like"/>
    <property type="match status" value="1"/>
</dbReference>
<comment type="cofactor">
    <cofactor evidence="1 6">
        <name>Mg(2+)</name>
        <dbReference type="ChEBI" id="CHEBI:18420"/>
    </cofactor>
</comment>
<dbReference type="Gene3D" id="3.20.20.370">
    <property type="entry name" value="Glycoside hydrolase/deacetylase"/>
    <property type="match status" value="1"/>
</dbReference>
<dbReference type="Pfam" id="PF04794">
    <property type="entry name" value="YdjC"/>
    <property type="match status" value="1"/>
</dbReference>
<dbReference type="InterPro" id="IPR022948">
    <property type="entry name" value="COD_ChbG_bac"/>
</dbReference>
<accession>A0A4Y8WHJ9</accession>
<evidence type="ECO:0000256" key="3">
    <source>
        <dbReference type="ARBA" id="ARBA00022801"/>
    </source>
</evidence>
<name>A0A4Y8WHJ9_9VIBR</name>
<dbReference type="PANTHER" id="PTHR31609:SF1">
    <property type="entry name" value="CARBOHYDRATE DEACETYLASE"/>
    <property type="match status" value="1"/>
</dbReference>
<dbReference type="Proteomes" id="UP000297753">
    <property type="component" value="Unassembled WGS sequence"/>
</dbReference>
<protein>
    <recommendedName>
        <fullName evidence="6">Carbohydrate deacetylase</fullName>
        <ecNumber evidence="6">3.5.1.-</ecNumber>
    </recommendedName>
</protein>
<gene>
    <name evidence="7" type="ORF">ELS82_07780</name>
</gene>